<feature type="transmembrane region" description="Helical" evidence="12">
    <location>
        <begin position="26"/>
        <end position="53"/>
    </location>
</feature>
<evidence type="ECO:0000256" key="6">
    <source>
        <dbReference type="ARBA" id="ARBA00022801"/>
    </source>
</evidence>
<evidence type="ECO:0000256" key="7">
    <source>
        <dbReference type="ARBA" id="ARBA00022833"/>
    </source>
</evidence>
<proteinExistence type="inferred from homology"/>
<dbReference type="GO" id="GO:0006518">
    <property type="term" value="P:peptide metabolic process"/>
    <property type="evidence" value="ECO:0007669"/>
    <property type="project" value="TreeGrafter"/>
</dbReference>
<feature type="transmembrane region" description="Helical" evidence="12">
    <location>
        <begin position="333"/>
        <end position="351"/>
    </location>
</feature>
<dbReference type="Pfam" id="PF01432">
    <property type="entry name" value="Peptidase_M3"/>
    <property type="match status" value="1"/>
</dbReference>
<keyword evidence="8 12" id="KW-1133">Transmembrane helix</keyword>
<dbReference type="PANTHER" id="PTHR11804:SF82">
    <property type="entry name" value="THIMET OLIGOPEPTIDASE-RELATED"/>
    <property type="match status" value="1"/>
</dbReference>
<dbReference type="Gene3D" id="1.10.1370.10">
    <property type="entry name" value="Neurolysin, domain 3"/>
    <property type="match status" value="1"/>
</dbReference>
<evidence type="ECO:0000256" key="1">
    <source>
        <dbReference type="ARBA" id="ARBA00004370"/>
    </source>
</evidence>
<evidence type="ECO:0000259" key="14">
    <source>
        <dbReference type="Pfam" id="PF01490"/>
    </source>
</evidence>
<comment type="subcellular location">
    <subcellularLocation>
        <location evidence="1">Membrane</location>
    </subcellularLocation>
</comment>
<dbReference type="AlphaFoldDB" id="F0YJ04"/>
<dbReference type="SUPFAM" id="SSF55486">
    <property type="entry name" value="Metalloproteases ('zincins'), catalytic domain"/>
    <property type="match status" value="1"/>
</dbReference>
<dbReference type="Gene3D" id="3.40.390.10">
    <property type="entry name" value="Collagenase (Catalytic Domain)"/>
    <property type="match status" value="1"/>
</dbReference>
<feature type="transmembrane region" description="Helical" evidence="12">
    <location>
        <begin position="357"/>
        <end position="379"/>
    </location>
</feature>
<feature type="transmembrane region" description="Helical" evidence="12">
    <location>
        <begin position="165"/>
        <end position="186"/>
    </location>
</feature>
<dbReference type="GO" id="GO:0006508">
    <property type="term" value="P:proteolysis"/>
    <property type="evidence" value="ECO:0007669"/>
    <property type="project" value="UniProtKB-KW"/>
</dbReference>
<feature type="transmembrane region" description="Helical" evidence="12">
    <location>
        <begin position="250"/>
        <end position="270"/>
    </location>
</feature>
<evidence type="ECO:0000256" key="10">
    <source>
        <dbReference type="ARBA" id="ARBA00023136"/>
    </source>
</evidence>
<dbReference type="EMBL" id="GL833146">
    <property type="protein sequence ID" value="EGB04914.1"/>
    <property type="molecule type" value="Genomic_DNA"/>
</dbReference>
<comment type="cofactor">
    <cofactor evidence="11">
        <name>Zn(2+)</name>
        <dbReference type="ChEBI" id="CHEBI:29105"/>
    </cofactor>
    <text evidence="11">Binds 1 zinc ion.</text>
</comment>
<dbReference type="Proteomes" id="UP000002729">
    <property type="component" value="Unassembled WGS sequence"/>
</dbReference>
<feature type="domain" description="Amino acid transporter transmembrane" evidence="14">
    <location>
        <begin position="14"/>
        <end position="410"/>
    </location>
</feature>
<keyword evidence="7 11" id="KW-0862">Zinc</keyword>
<evidence type="ECO:0000256" key="5">
    <source>
        <dbReference type="ARBA" id="ARBA00022723"/>
    </source>
</evidence>
<feature type="domain" description="Peptidase M3A/M3B catalytic" evidence="13">
    <location>
        <begin position="638"/>
        <end position="1077"/>
    </location>
</feature>
<dbReference type="Pfam" id="PF01490">
    <property type="entry name" value="Aa_trans"/>
    <property type="match status" value="1"/>
</dbReference>
<evidence type="ECO:0000256" key="11">
    <source>
        <dbReference type="RuleBase" id="RU003435"/>
    </source>
</evidence>
<feature type="transmembrane region" description="Helical" evidence="12">
    <location>
        <begin position="290"/>
        <end position="312"/>
    </location>
</feature>
<feature type="transmembrane region" description="Helical" evidence="12">
    <location>
        <begin position="206"/>
        <end position="229"/>
    </location>
</feature>
<dbReference type="InterPro" id="IPR045090">
    <property type="entry name" value="Pept_M3A_M3B"/>
</dbReference>
<keyword evidence="6 11" id="KW-0378">Hydrolase</keyword>
<evidence type="ECO:0000313" key="16">
    <source>
        <dbReference type="Proteomes" id="UP000002729"/>
    </source>
</evidence>
<dbReference type="GO" id="GO:0004222">
    <property type="term" value="F:metalloendopeptidase activity"/>
    <property type="evidence" value="ECO:0007669"/>
    <property type="project" value="InterPro"/>
</dbReference>
<evidence type="ECO:0000313" key="15">
    <source>
        <dbReference type="EMBL" id="EGB04914.1"/>
    </source>
</evidence>
<accession>F0YJ04</accession>
<dbReference type="RefSeq" id="XP_009040469.1">
    <property type="nucleotide sequence ID" value="XM_009042221.1"/>
</dbReference>
<evidence type="ECO:0000256" key="4">
    <source>
        <dbReference type="ARBA" id="ARBA00022692"/>
    </source>
</evidence>
<reference evidence="15 16" key="1">
    <citation type="journal article" date="2011" name="Proc. Natl. Acad. Sci. U.S.A.">
        <title>Niche of harmful alga Aureococcus anophagefferens revealed through ecogenomics.</title>
        <authorList>
            <person name="Gobler C.J."/>
            <person name="Berry D.L."/>
            <person name="Dyhrman S.T."/>
            <person name="Wilhelm S.W."/>
            <person name="Salamov A."/>
            <person name="Lobanov A.V."/>
            <person name="Zhang Y."/>
            <person name="Collier J.L."/>
            <person name="Wurch L.L."/>
            <person name="Kustka A.B."/>
            <person name="Dill B.D."/>
            <person name="Shah M."/>
            <person name="VerBerkmoes N.C."/>
            <person name="Kuo A."/>
            <person name="Terry A."/>
            <person name="Pangilinan J."/>
            <person name="Lindquist E.A."/>
            <person name="Lucas S."/>
            <person name="Paulsen I.T."/>
            <person name="Hattenrath-Lehmann T.K."/>
            <person name="Talmage S.C."/>
            <person name="Walker E.A."/>
            <person name="Koch F."/>
            <person name="Burson A.M."/>
            <person name="Marcoval M.A."/>
            <person name="Tang Y.Z."/>
            <person name="Lecleir G.R."/>
            <person name="Coyne K.J."/>
            <person name="Berg G.M."/>
            <person name="Bertrand E.M."/>
            <person name="Saito M.A."/>
            <person name="Gladyshev V.N."/>
            <person name="Grigoriev I.V."/>
        </authorList>
    </citation>
    <scope>NUCLEOTIDE SEQUENCE [LARGE SCALE GENOMIC DNA]</scope>
    <source>
        <strain evidence="16">CCMP 1984</strain>
    </source>
</reference>
<dbReference type="InterPro" id="IPR013057">
    <property type="entry name" value="AA_transpt_TM"/>
</dbReference>
<organism evidence="16">
    <name type="scientific">Aureococcus anophagefferens</name>
    <name type="common">Harmful bloom alga</name>
    <dbReference type="NCBI Taxonomy" id="44056"/>
    <lineage>
        <taxon>Eukaryota</taxon>
        <taxon>Sar</taxon>
        <taxon>Stramenopiles</taxon>
        <taxon>Ochrophyta</taxon>
        <taxon>Pelagophyceae</taxon>
        <taxon>Pelagomonadales</taxon>
        <taxon>Pelagomonadaceae</taxon>
        <taxon>Aureococcus</taxon>
    </lineage>
</organism>
<protein>
    <recommendedName>
        <fullName evidence="17">Peptidase M3A/M3B catalytic domain-containing protein</fullName>
    </recommendedName>
</protein>
<dbReference type="eggNOG" id="KOG2089">
    <property type="taxonomic scope" value="Eukaryota"/>
</dbReference>
<feature type="transmembrane region" description="Helical" evidence="12">
    <location>
        <begin position="391"/>
        <end position="409"/>
    </location>
</feature>
<evidence type="ECO:0000256" key="12">
    <source>
        <dbReference type="SAM" id="Phobius"/>
    </source>
</evidence>
<dbReference type="eggNOG" id="KOG1304">
    <property type="taxonomic scope" value="Eukaryota"/>
</dbReference>
<dbReference type="InParanoid" id="F0YJ04"/>
<dbReference type="InterPro" id="IPR024079">
    <property type="entry name" value="MetalloPept_cat_dom_sf"/>
</dbReference>
<keyword evidence="9 11" id="KW-0482">Metalloprotease</keyword>
<evidence type="ECO:0000256" key="9">
    <source>
        <dbReference type="ARBA" id="ARBA00023049"/>
    </source>
</evidence>
<feature type="transmembrane region" description="Helical" evidence="12">
    <location>
        <begin position="136"/>
        <end position="153"/>
    </location>
</feature>
<dbReference type="InterPro" id="IPR024077">
    <property type="entry name" value="Neurolysin/TOP_dom2"/>
</dbReference>
<sequence length="1080" mass="113317">MGARWEQLECGLALLKINWGIGMMAMAYYISLLGAPCGVAFFVFTMLITYLGVDRLLRAEDALDGDGDDGAPDAALLPAEKRGRDATYTSVCRGALGPRYETLACALIWLCSVSSCVAYATFVADNGARFAGGPRWAWAAALGGCALPGALFLGDRLDSLRWCNAAGLGLGVLFSGLVVGRCGRRFGSLAAVAAALRRDAPTPAEAAANLPVAAGIAVFCNEGIVALAPSARRDMSRAGRRAFRAVVAKTLVAFTVFYMAVGLSGAALYADVSSELALSFSENPLDAVAVMAYVLQLVPTSVIVFFLAFETAEGWCARRSGRDARASLPRNRVLAGRVATVVACAVAGAAVPRFGDFLALTGSVSNAATIYVLPHLMFFRCVPGAPRGEKALSCANVVFGVVSGVVGTVQSARGLFALALLLGLARPMSALSARASLACPHLKLNFEASASEIAAKSAALVAGLDAAVARIASGASGDAGADWIGATDAVAAASAEVCLPALVATDDAARDAGAAAKRALIDAFQRAHGDAGVYAALRAQAPGDARRAEALRRHVALFEANGLGLDDAAARSDVAAVRAELGQLCAAFEQAINVDASYVTFAEAELAGLSPAAIAALPSRDGGATRDVSLKAPTLTPVLQSCASPATRKRAMAAGQSKCPENVARLNRIVELRARLARLLGAENHAAAALSSKMAATPATVNGFLDRVASKLRPLRDRDLARLLEKKRLEHPGAARVDAWDVAYYSRQIKADLGIDEESLKPFFPMDRVVPAAIRALGEDVLGFSVDGPLADARLWHEDVDLYAIRDGAKVLGHVALDLKSRPGKFGHQMVVPLRPAAGESPNACAVLGNMGDAAGFMRFREVETLLHELGHVFHALAGDAKPAILSWAWPMVPWPGGVEMDFLEVPSMLCQQWVYAAPMLAKLATRAADGSEIPADVVAALAESRHLLAGVGNARYLSMCAYDMAMHSSAGAVDVVKLYGPLVREYSNLEEIDGTHFASSWYHMAIGYDCAYYGYLWSEIYAVDAYARFGDALDAAEGRRLRDLVLAPGAAEPGATMIANFLGRPPNEDAYFKRLGVEA</sequence>
<dbReference type="InterPro" id="IPR001567">
    <property type="entry name" value="Pept_M3A_M3B_dom"/>
</dbReference>
<dbReference type="OrthoDB" id="534666at2759"/>
<evidence type="ECO:0000256" key="2">
    <source>
        <dbReference type="ARBA" id="ARBA00006040"/>
    </source>
</evidence>
<name>F0YJ04_AURAN</name>
<keyword evidence="16" id="KW-1185">Reference proteome</keyword>
<dbReference type="GO" id="GO:0046872">
    <property type="term" value="F:metal ion binding"/>
    <property type="evidence" value="ECO:0007669"/>
    <property type="project" value="UniProtKB-UniRule"/>
</dbReference>
<evidence type="ECO:0000259" key="13">
    <source>
        <dbReference type="Pfam" id="PF01432"/>
    </source>
</evidence>
<evidence type="ECO:0000256" key="3">
    <source>
        <dbReference type="ARBA" id="ARBA00022670"/>
    </source>
</evidence>
<evidence type="ECO:0008006" key="17">
    <source>
        <dbReference type="Google" id="ProtNLM"/>
    </source>
</evidence>
<dbReference type="KEGG" id="aaf:AURANDRAFT_72404"/>
<comment type="similarity">
    <text evidence="2 11">Belongs to the peptidase M3 family.</text>
</comment>
<keyword evidence="10 12" id="KW-0472">Membrane</keyword>
<dbReference type="PANTHER" id="PTHR11804">
    <property type="entry name" value="PROTEASE M3 THIMET OLIGOPEPTIDASE-RELATED"/>
    <property type="match status" value="1"/>
</dbReference>
<keyword evidence="4 12" id="KW-0812">Transmembrane</keyword>
<dbReference type="GeneID" id="20228693"/>
<evidence type="ECO:0000256" key="8">
    <source>
        <dbReference type="ARBA" id="ARBA00022989"/>
    </source>
</evidence>
<dbReference type="GO" id="GO:0016020">
    <property type="term" value="C:membrane"/>
    <property type="evidence" value="ECO:0007669"/>
    <property type="project" value="UniProtKB-SubCell"/>
</dbReference>
<keyword evidence="5 11" id="KW-0479">Metal-binding</keyword>
<keyword evidence="3 11" id="KW-0645">Protease</keyword>
<feature type="transmembrane region" description="Helical" evidence="12">
    <location>
        <begin position="103"/>
        <end position="124"/>
    </location>
</feature>
<gene>
    <name evidence="15" type="ORF">AURANDRAFT_72404</name>
</gene>